<keyword evidence="1" id="KW-1133">Transmembrane helix</keyword>
<sequence>MARRKSRKKGPSAGAVIGAVSLIACILGAGGGLLYLWGKSGKGALDADLCSVADGPTSVTAVLLDVTDPISDITKVDLQRNFQRIVSTVEKGGLVEVYSLSDELGTLKRTYRGCNPGDGASADQLTSNPKRIQERWEKAFNAPLKEIEDQMGAAAEGKQSPIMAGVQRIVIESFSDLRNENKPKTLIVASDMIEHTSSFSIYKSGVDYTAFEKSDAKERFRTPLDGIKFDVLAFDRESPLELARLPEFWLQWVRSNGGEWGGYKRLVGTK</sequence>
<keyword evidence="3" id="KW-1185">Reference proteome</keyword>
<evidence type="ECO:0000313" key="3">
    <source>
        <dbReference type="Proteomes" id="UP000032564"/>
    </source>
</evidence>
<protein>
    <recommendedName>
        <fullName evidence="4">VWA domain-containing protein</fullName>
    </recommendedName>
</protein>
<keyword evidence="1" id="KW-0472">Membrane</keyword>
<gene>
    <name evidence="2" type="ORF">RP75_06010</name>
</gene>
<dbReference type="EMBL" id="JWIT01000003">
    <property type="protein sequence ID" value="KJF74641.1"/>
    <property type="molecule type" value="Genomic_DNA"/>
</dbReference>
<name>A0ABR5DC36_9HYPH</name>
<keyword evidence="1" id="KW-0812">Transmembrane</keyword>
<dbReference type="RefSeq" id="WP_045016213.1">
    <property type="nucleotide sequence ID" value="NZ_CP166104.1"/>
</dbReference>
<evidence type="ECO:0000256" key="1">
    <source>
        <dbReference type="SAM" id="Phobius"/>
    </source>
</evidence>
<organism evidence="2 3">
    <name type="scientific">Agrobacterium arsenijevicii</name>
    <dbReference type="NCBI Taxonomy" id="1585697"/>
    <lineage>
        <taxon>Bacteria</taxon>
        <taxon>Pseudomonadati</taxon>
        <taxon>Pseudomonadota</taxon>
        <taxon>Alphaproteobacteria</taxon>
        <taxon>Hyphomicrobiales</taxon>
        <taxon>Rhizobiaceae</taxon>
        <taxon>Rhizobium/Agrobacterium group</taxon>
        <taxon>Agrobacterium</taxon>
    </lineage>
</organism>
<feature type="transmembrane region" description="Helical" evidence="1">
    <location>
        <begin position="12"/>
        <end position="37"/>
    </location>
</feature>
<evidence type="ECO:0000313" key="2">
    <source>
        <dbReference type="EMBL" id="KJF74641.1"/>
    </source>
</evidence>
<comment type="caution">
    <text evidence="2">The sequence shown here is derived from an EMBL/GenBank/DDBJ whole genome shotgun (WGS) entry which is preliminary data.</text>
</comment>
<accession>A0ABR5DC36</accession>
<dbReference type="PROSITE" id="PS51257">
    <property type="entry name" value="PROKAR_LIPOPROTEIN"/>
    <property type="match status" value="1"/>
</dbReference>
<dbReference type="Proteomes" id="UP000032564">
    <property type="component" value="Unassembled WGS sequence"/>
</dbReference>
<evidence type="ECO:0008006" key="4">
    <source>
        <dbReference type="Google" id="ProtNLM"/>
    </source>
</evidence>
<reference evidence="2 3" key="1">
    <citation type="submission" date="2014-12" db="EMBL/GenBank/DDBJ databases">
        <authorList>
            <person name="Kuzmanovic N."/>
            <person name="Pulawska J."/>
            <person name="Obradovic A."/>
        </authorList>
    </citation>
    <scope>NUCLEOTIDE SEQUENCE [LARGE SCALE GENOMIC DNA]</scope>
    <source>
        <strain evidence="2 3">KFB 330</strain>
    </source>
</reference>
<proteinExistence type="predicted"/>